<evidence type="ECO:0000259" key="2">
    <source>
        <dbReference type="PROSITE" id="PS50902"/>
    </source>
</evidence>
<dbReference type="InterPro" id="IPR010089">
    <property type="entry name" value="Flavoprotein_WrbA-like"/>
</dbReference>
<gene>
    <name evidence="3" type="ORF">C4532_20035</name>
</gene>
<dbReference type="InterPro" id="IPR029039">
    <property type="entry name" value="Flavoprotein-like_sf"/>
</dbReference>
<dbReference type="FunFam" id="3.40.50.360:FF:000001">
    <property type="entry name" value="NAD(P)H dehydrogenase (Quinone) FQR1-like"/>
    <property type="match status" value="1"/>
</dbReference>
<dbReference type="Proteomes" id="UP000285961">
    <property type="component" value="Unassembled WGS sequence"/>
</dbReference>
<dbReference type="NCBIfam" id="TIGR01755">
    <property type="entry name" value="flav_wrbA"/>
    <property type="match status" value="1"/>
</dbReference>
<dbReference type="GO" id="GO:0010181">
    <property type="term" value="F:FMN binding"/>
    <property type="evidence" value="ECO:0007669"/>
    <property type="project" value="InterPro"/>
</dbReference>
<dbReference type="InterPro" id="IPR008254">
    <property type="entry name" value="Flavodoxin/NO_synth"/>
</dbReference>
<comment type="caution">
    <text evidence="3">The sequence shown here is derived from an EMBL/GenBank/DDBJ whole genome shotgun (WGS) entry which is preliminary data.</text>
</comment>
<evidence type="ECO:0000256" key="1">
    <source>
        <dbReference type="ARBA" id="ARBA00006961"/>
    </source>
</evidence>
<evidence type="ECO:0000313" key="3">
    <source>
        <dbReference type="EMBL" id="RJP64112.1"/>
    </source>
</evidence>
<dbReference type="PANTHER" id="PTHR30546">
    <property type="entry name" value="FLAVODOXIN-RELATED PROTEIN WRBA-RELATED"/>
    <property type="match status" value="1"/>
</dbReference>
<accession>A0A419END4</accession>
<reference evidence="3 4" key="1">
    <citation type="journal article" date="2017" name="ISME J.">
        <title>Energy and carbon metabolisms in a deep terrestrial subsurface fluid microbial community.</title>
        <authorList>
            <person name="Momper L."/>
            <person name="Jungbluth S.P."/>
            <person name="Lee M.D."/>
            <person name="Amend J.P."/>
        </authorList>
    </citation>
    <scope>NUCLEOTIDE SEQUENCE [LARGE SCALE GENOMIC DNA]</scope>
    <source>
        <strain evidence="3">SURF_17</strain>
    </source>
</reference>
<sequence length="204" mass="22132">MNILIVYYSMYGHVFQLAKAVEEGARSVAGADVMLRRVQEFDVVDKIIDDDEDASKVREQQKNIPVCTLDDLRKADGVIFGTPTRYGNMTAQMKQLIDSTGSLWMKGELEGKPAGLFTSTASTHGGQETTLFTMMAPLLHLGMIIVGVPYSVPGMLHTEGRGGTPYGASTIAGGEGELTPKPEDLEIARALGRRVTEITKKLRG</sequence>
<dbReference type="Gene3D" id="3.40.50.360">
    <property type="match status" value="1"/>
</dbReference>
<dbReference type="NCBIfam" id="NF002999">
    <property type="entry name" value="PRK03767.1"/>
    <property type="match status" value="1"/>
</dbReference>
<feature type="domain" description="Flavodoxin-like" evidence="2">
    <location>
        <begin position="3"/>
        <end position="196"/>
    </location>
</feature>
<dbReference type="PANTHER" id="PTHR30546:SF23">
    <property type="entry name" value="FLAVOPROTEIN-LIKE PROTEIN YCP4-RELATED"/>
    <property type="match status" value="1"/>
</dbReference>
<organism evidence="3 4">
    <name type="scientific">Candidatus Abyssobacteria bacterium SURF_17</name>
    <dbReference type="NCBI Taxonomy" id="2093361"/>
    <lineage>
        <taxon>Bacteria</taxon>
        <taxon>Pseudomonadati</taxon>
        <taxon>Candidatus Hydrogenedentota</taxon>
        <taxon>Candidatus Abyssobacteria</taxon>
    </lineage>
</organism>
<name>A0A419END4_9BACT</name>
<dbReference type="EMBL" id="QZKI01000143">
    <property type="protein sequence ID" value="RJP64112.1"/>
    <property type="molecule type" value="Genomic_DNA"/>
</dbReference>
<dbReference type="PROSITE" id="PS50902">
    <property type="entry name" value="FLAVODOXIN_LIKE"/>
    <property type="match status" value="1"/>
</dbReference>
<proteinExistence type="inferred from homology"/>
<protein>
    <submittedName>
        <fullName evidence="3">NAD(P)H:quinone oxidoreductase</fullName>
    </submittedName>
</protein>
<evidence type="ECO:0000313" key="4">
    <source>
        <dbReference type="Proteomes" id="UP000285961"/>
    </source>
</evidence>
<dbReference type="GO" id="GO:0003955">
    <property type="term" value="F:NAD(P)H dehydrogenase (quinone) activity"/>
    <property type="evidence" value="ECO:0007669"/>
    <property type="project" value="InterPro"/>
</dbReference>
<dbReference type="SUPFAM" id="SSF52218">
    <property type="entry name" value="Flavoproteins"/>
    <property type="match status" value="1"/>
</dbReference>
<comment type="similarity">
    <text evidence="1">Belongs to the WrbA family.</text>
</comment>
<dbReference type="GO" id="GO:0016020">
    <property type="term" value="C:membrane"/>
    <property type="evidence" value="ECO:0007669"/>
    <property type="project" value="TreeGrafter"/>
</dbReference>
<dbReference type="AlphaFoldDB" id="A0A419END4"/>
<dbReference type="Pfam" id="PF03358">
    <property type="entry name" value="FMN_red"/>
    <property type="match status" value="1"/>
</dbReference>
<dbReference type="InterPro" id="IPR005025">
    <property type="entry name" value="FMN_Rdtase-like_dom"/>
</dbReference>